<dbReference type="Pfam" id="PF13561">
    <property type="entry name" value="adh_short_C2"/>
    <property type="match status" value="1"/>
</dbReference>
<dbReference type="InterPro" id="IPR036291">
    <property type="entry name" value="NAD(P)-bd_dom_sf"/>
</dbReference>
<dbReference type="SUPFAM" id="SSF51735">
    <property type="entry name" value="NAD(P)-binding Rossmann-fold domains"/>
    <property type="match status" value="1"/>
</dbReference>
<dbReference type="PANTHER" id="PTHR24321">
    <property type="entry name" value="DEHYDROGENASES, SHORT CHAIN"/>
    <property type="match status" value="1"/>
</dbReference>
<comment type="caution">
    <text evidence="4">The sequence shown here is derived from an EMBL/GenBank/DDBJ whole genome shotgun (WGS) entry which is preliminary data.</text>
</comment>
<feature type="domain" description="Ketoreductase" evidence="3">
    <location>
        <begin position="11"/>
        <end position="197"/>
    </location>
</feature>
<dbReference type="Gene3D" id="3.40.50.720">
    <property type="entry name" value="NAD(P)-binding Rossmann-like Domain"/>
    <property type="match status" value="1"/>
</dbReference>
<name>V6KRZ4_STRRC</name>
<comment type="similarity">
    <text evidence="1">Belongs to the short-chain dehydrogenases/reductases (SDR) family.</text>
</comment>
<dbReference type="AlphaFoldDB" id="V6KRZ4"/>
<dbReference type="EMBL" id="AWQX01000088">
    <property type="protein sequence ID" value="EST34171.1"/>
    <property type="molecule type" value="Genomic_DNA"/>
</dbReference>
<evidence type="ECO:0000313" key="4">
    <source>
        <dbReference type="EMBL" id="EST34171.1"/>
    </source>
</evidence>
<sequence>MTHSQGMLAGKVVMITGASSGIGAAAARVFSAEGARVVLMARNPEPLEALAREITATRGPAHAVAGDVTSAQDVRRVVEAAVETYGRLDGAFNNAGWGAPRTPLHLTEDSEYDRVFDVNVRGVWNCLRRQIPAMIATAGGGAVVSSSSTAGVVGHFLPGAPYIAAKHAVIGLTKAAADQYGSQGIRANVLAIGATRTELLQEALDQYPGLEDRLASESMVGRLAEPEEVARAAAWLLGDGSSFVTGATVPVDGGVTAR</sequence>
<dbReference type="InterPro" id="IPR002347">
    <property type="entry name" value="SDR_fam"/>
</dbReference>
<protein>
    <recommendedName>
        <fullName evidence="3">Ketoreductase domain-containing protein</fullName>
    </recommendedName>
</protein>
<dbReference type="SMART" id="SM00822">
    <property type="entry name" value="PKS_KR"/>
    <property type="match status" value="1"/>
</dbReference>
<dbReference type="RefSeq" id="WP_023546256.1">
    <property type="nucleotide sequence ID" value="NZ_CM002285.1"/>
</dbReference>
<proteinExistence type="inferred from homology"/>
<evidence type="ECO:0000313" key="5">
    <source>
        <dbReference type="Proteomes" id="UP000017984"/>
    </source>
</evidence>
<dbReference type="CDD" id="cd05233">
    <property type="entry name" value="SDR_c"/>
    <property type="match status" value="1"/>
</dbReference>
<dbReference type="PATRIC" id="fig|1352936.5.peg.2422"/>
<dbReference type="Proteomes" id="UP000017984">
    <property type="component" value="Chromosome"/>
</dbReference>
<dbReference type="HOGENOM" id="CLU_010194_1_0_11"/>
<dbReference type="STRING" id="1352936.M878_11415"/>
<dbReference type="PRINTS" id="PR00081">
    <property type="entry name" value="GDHRDH"/>
</dbReference>
<evidence type="ECO:0000259" key="3">
    <source>
        <dbReference type="SMART" id="SM00822"/>
    </source>
</evidence>
<reference evidence="4 5" key="1">
    <citation type="journal article" date="2014" name="Genome Announc.">
        <title>Draft Genome Sequence of Streptomyces roseochromogenes subsp. oscitans DS 12.976, Producer of the Aminocoumarin Antibiotic Clorobiocin.</title>
        <authorList>
            <person name="Ruckert C."/>
            <person name="Kalinowski J."/>
            <person name="Heide L."/>
            <person name="Apel A.K."/>
        </authorList>
    </citation>
    <scope>NUCLEOTIDE SEQUENCE [LARGE SCALE GENOMIC DNA]</scope>
    <source>
        <strain evidence="4 5">DS 12.976</strain>
    </source>
</reference>
<keyword evidence="5" id="KW-1185">Reference proteome</keyword>
<organism evidence="4 5">
    <name type="scientific">Streptomyces roseochromogenus subsp. oscitans DS 12.976</name>
    <dbReference type="NCBI Taxonomy" id="1352936"/>
    <lineage>
        <taxon>Bacteria</taxon>
        <taxon>Bacillati</taxon>
        <taxon>Actinomycetota</taxon>
        <taxon>Actinomycetes</taxon>
        <taxon>Kitasatosporales</taxon>
        <taxon>Streptomycetaceae</taxon>
        <taxon>Streptomyces</taxon>
    </lineage>
</organism>
<keyword evidence="2" id="KW-0560">Oxidoreductase</keyword>
<gene>
    <name evidence="4" type="ORF">M878_11415</name>
</gene>
<dbReference type="PANTHER" id="PTHR24321:SF11">
    <property type="entry name" value="BLR0893 PROTEIN"/>
    <property type="match status" value="1"/>
</dbReference>
<dbReference type="FunFam" id="3.40.50.720:FF:000084">
    <property type="entry name" value="Short-chain dehydrogenase reductase"/>
    <property type="match status" value="1"/>
</dbReference>
<dbReference type="PRINTS" id="PR00080">
    <property type="entry name" value="SDRFAMILY"/>
</dbReference>
<evidence type="ECO:0000256" key="2">
    <source>
        <dbReference type="ARBA" id="ARBA00023002"/>
    </source>
</evidence>
<evidence type="ECO:0000256" key="1">
    <source>
        <dbReference type="ARBA" id="ARBA00006484"/>
    </source>
</evidence>
<accession>V6KRZ4</accession>
<dbReference type="GO" id="GO:0016491">
    <property type="term" value="F:oxidoreductase activity"/>
    <property type="evidence" value="ECO:0007669"/>
    <property type="project" value="UniProtKB-KW"/>
</dbReference>
<dbReference type="InterPro" id="IPR057326">
    <property type="entry name" value="KR_dom"/>
</dbReference>